<protein>
    <submittedName>
        <fullName evidence="1">ATP-binding protein</fullName>
    </submittedName>
</protein>
<dbReference type="InterPro" id="IPR008533">
    <property type="entry name" value="DUF815"/>
</dbReference>
<name>A0ABR9VPF6_9SYNC</name>
<dbReference type="PANTHER" id="PTHR42935:SF1">
    <property type="entry name" value="SLR0930 PROTEIN"/>
    <property type="match status" value="1"/>
</dbReference>
<dbReference type="Pfam" id="PF05673">
    <property type="entry name" value="DUF815"/>
    <property type="match status" value="1"/>
</dbReference>
<keyword evidence="1" id="KW-0547">Nucleotide-binding</keyword>
<dbReference type="RefSeq" id="WP_194019104.1">
    <property type="nucleotide sequence ID" value="NZ_JADEVV010000009.1"/>
</dbReference>
<accession>A0ABR9VPF6</accession>
<keyword evidence="2" id="KW-1185">Reference proteome</keyword>
<proteinExistence type="predicted"/>
<dbReference type="PANTHER" id="PTHR42935">
    <property type="entry name" value="SLR0930 PROTEIN"/>
    <property type="match status" value="1"/>
</dbReference>
<evidence type="ECO:0000313" key="2">
    <source>
        <dbReference type="Proteomes" id="UP000658720"/>
    </source>
</evidence>
<dbReference type="InterPro" id="IPR027417">
    <property type="entry name" value="P-loop_NTPase"/>
</dbReference>
<dbReference type="EMBL" id="JADEVV010000009">
    <property type="protein sequence ID" value="MBE9253187.1"/>
    <property type="molecule type" value="Genomic_DNA"/>
</dbReference>
<organism evidence="1 2">
    <name type="scientific">Synechocystis salina LEGE 00031</name>
    <dbReference type="NCBI Taxonomy" id="1828736"/>
    <lineage>
        <taxon>Bacteria</taxon>
        <taxon>Bacillati</taxon>
        <taxon>Cyanobacteriota</taxon>
        <taxon>Cyanophyceae</taxon>
        <taxon>Synechococcales</taxon>
        <taxon>Merismopediaceae</taxon>
        <taxon>Synechocystis</taxon>
    </lineage>
</organism>
<dbReference type="Proteomes" id="UP000658720">
    <property type="component" value="Unassembled WGS sequence"/>
</dbReference>
<dbReference type="GO" id="GO:0005524">
    <property type="term" value="F:ATP binding"/>
    <property type="evidence" value="ECO:0007669"/>
    <property type="project" value="UniProtKB-KW"/>
</dbReference>
<dbReference type="CDD" id="cd00009">
    <property type="entry name" value="AAA"/>
    <property type="match status" value="1"/>
</dbReference>
<comment type="caution">
    <text evidence="1">The sequence shown here is derived from an EMBL/GenBank/DDBJ whole genome shotgun (WGS) entry which is preliminary data.</text>
</comment>
<dbReference type="Gene3D" id="3.40.50.300">
    <property type="entry name" value="P-loop containing nucleotide triphosphate hydrolases"/>
    <property type="match status" value="1"/>
</dbReference>
<reference evidence="1 2" key="1">
    <citation type="submission" date="2020-10" db="EMBL/GenBank/DDBJ databases">
        <authorList>
            <person name="Castelo-Branco R."/>
            <person name="Eusebio N."/>
            <person name="Adriana R."/>
            <person name="Vieira A."/>
            <person name="Brugerolle De Fraissinette N."/>
            <person name="Rezende De Castro R."/>
            <person name="Schneider M.P."/>
            <person name="Vasconcelos V."/>
            <person name="Leao P.N."/>
        </authorList>
    </citation>
    <scope>NUCLEOTIDE SEQUENCE [LARGE SCALE GENOMIC DNA]</scope>
    <source>
        <strain evidence="1 2">LEGE 00031</strain>
    </source>
</reference>
<evidence type="ECO:0000313" key="1">
    <source>
        <dbReference type="EMBL" id="MBE9253187.1"/>
    </source>
</evidence>
<keyword evidence="1" id="KW-0067">ATP-binding</keyword>
<gene>
    <name evidence="1" type="ORF">IQ217_04780</name>
</gene>
<sequence length="436" mass="49350">MTVPYPTPLLATSSKALYHQVSSLLLYQGIFDHPIGEAFLDLLRCLHHNGTNQKPEATVCLQAYGAWFRHLAEVGQSWQDFLLDRLLEDENPFSVRVQREELAQLPTSLQDAARHDLNLIQMVYQCPPEQILQWVIIASQTPVALKAWQVPNQMTFPAESDQKWGDNLAYLVGHYRHKGVGAVAHYRAFRWQGENLQGVPQIDGVQLADLVGYDEPQKVLCQNTQCLLQGLPALNVLLYGSRGSGKSSLVKALVNQYGDRGLRLVEVSPRDLITLPLLVEKLRSYPQKFIIFVDDLSFEEEDERFKSLKVVLEGDLVARPANVVIYATSNRRHLIREFFGDRPSPQDADEVQAWDTVQEKLSFSDRFGLTLTFPPANQDTYLAIVHHLAKQAQLNLPATELDFRAKQWATRHNGRSGRTARQFVDYLIGEQGLTSP</sequence>
<dbReference type="SUPFAM" id="SSF52540">
    <property type="entry name" value="P-loop containing nucleoside triphosphate hydrolases"/>
    <property type="match status" value="1"/>
</dbReference>